<dbReference type="EC" id="2.4.1.-" evidence="10"/>
<evidence type="ECO:0000256" key="10">
    <source>
        <dbReference type="RuleBase" id="RU363063"/>
    </source>
</evidence>
<evidence type="ECO:0000256" key="4">
    <source>
        <dbReference type="ARBA" id="ARBA00022679"/>
    </source>
</evidence>
<evidence type="ECO:0000256" key="8">
    <source>
        <dbReference type="ARBA" id="ARBA00023034"/>
    </source>
</evidence>
<evidence type="ECO:0000313" key="11">
    <source>
        <dbReference type="EMBL" id="KAG8195884.1"/>
    </source>
</evidence>
<keyword evidence="6 10" id="KW-0735">Signal-anchor</keyword>
<keyword evidence="8 10" id="KW-0333">Golgi apparatus</keyword>
<evidence type="ECO:0000256" key="9">
    <source>
        <dbReference type="ARBA" id="ARBA00023136"/>
    </source>
</evidence>
<dbReference type="EMBL" id="JAFNEN010000076">
    <property type="protein sequence ID" value="KAG8195884.1"/>
    <property type="molecule type" value="Genomic_DNA"/>
</dbReference>
<dbReference type="Gene3D" id="3.90.550.50">
    <property type="match status" value="1"/>
</dbReference>
<dbReference type="InterPro" id="IPR002659">
    <property type="entry name" value="Glyco_trans_31"/>
</dbReference>
<accession>A0AAV6VGR6</accession>
<name>A0AAV6VGR6_9ARAC</name>
<evidence type="ECO:0000256" key="3">
    <source>
        <dbReference type="ARBA" id="ARBA00022676"/>
    </source>
</evidence>
<dbReference type="GO" id="GO:0016758">
    <property type="term" value="F:hexosyltransferase activity"/>
    <property type="evidence" value="ECO:0007669"/>
    <property type="project" value="InterPro"/>
</dbReference>
<keyword evidence="7 10" id="KW-1133">Transmembrane helix</keyword>
<proteinExistence type="inferred from homology"/>
<keyword evidence="12" id="KW-1185">Reference proteome</keyword>
<evidence type="ECO:0000256" key="7">
    <source>
        <dbReference type="ARBA" id="ARBA00022989"/>
    </source>
</evidence>
<sequence>MMIRPCERRVRTFAVFIVATYALSSLLYLCLDRVHPSLLLSPNATWWRTNQPPYNMSLIEEASDMKWLVDRSEFKFLINNQRCDDAESLFLIVFVHSAPNNFHKRQVIRNTWGHEDNLPGDPIRVVFLVGAVNESTVQQKIEEENYLHHDIIQGNFLDSYRNLTYKHVMGLKWVTYFCRQARFVFKADDDIFVDIFQLTSFLKETFGQSSGVANLLMCYLIRSPHVKRSQRSKWRVSFKEYPGRKYPTYCAGWGILMSPDVVFKLYLLSSKERFFWVDDVHVTGTLATQVGIVHVDFSEKLELKDVDMKKWMESDMSMKPYMFGQPNLDTETIVNLWNRTMQYYQRPVPSLS</sequence>
<keyword evidence="5 10" id="KW-0812">Transmembrane</keyword>
<dbReference type="Proteomes" id="UP000827092">
    <property type="component" value="Unassembled WGS sequence"/>
</dbReference>
<evidence type="ECO:0000256" key="5">
    <source>
        <dbReference type="ARBA" id="ARBA00022692"/>
    </source>
</evidence>
<feature type="transmembrane region" description="Helical" evidence="10">
    <location>
        <begin position="12"/>
        <end position="29"/>
    </location>
</feature>
<protein>
    <recommendedName>
        <fullName evidence="10">Hexosyltransferase</fullName>
        <ecNumber evidence="10">2.4.1.-</ecNumber>
    </recommendedName>
</protein>
<evidence type="ECO:0000256" key="1">
    <source>
        <dbReference type="ARBA" id="ARBA00004323"/>
    </source>
</evidence>
<comment type="caution">
    <text evidence="11">The sequence shown here is derived from an EMBL/GenBank/DDBJ whole genome shotgun (WGS) entry which is preliminary data.</text>
</comment>
<organism evidence="11 12">
    <name type="scientific">Oedothorax gibbosus</name>
    <dbReference type="NCBI Taxonomy" id="931172"/>
    <lineage>
        <taxon>Eukaryota</taxon>
        <taxon>Metazoa</taxon>
        <taxon>Ecdysozoa</taxon>
        <taxon>Arthropoda</taxon>
        <taxon>Chelicerata</taxon>
        <taxon>Arachnida</taxon>
        <taxon>Araneae</taxon>
        <taxon>Araneomorphae</taxon>
        <taxon>Entelegynae</taxon>
        <taxon>Araneoidea</taxon>
        <taxon>Linyphiidae</taxon>
        <taxon>Erigoninae</taxon>
        <taxon>Oedothorax</taxon>
    </lineage>
</organism>
<dbReference type="PANTHER" id="PTHR11214:SF376">
    <property type="entry name" value="HEXOSYLTRANSFERASE"/>
    <property type="match status" value="1"/>
</dbReference>
<keyword evidence="4" id="KW-0808">Transferase</keyword>
<gene>
    <name evidence="11" type="ORF">JTE90_001122</name>
</gene>
<dbReference type="Pfam" id="PF01762">
    <property type="entry name" value="Galactosyl_T"/>
    <property type="match status" value="1"/>
</dbReference>
<evidence type="ECO:0000313" key="12">
    <source>
        <dbReference type="Proteomes" id="UP000827092"/>
    </source>
</evidence>
<dbReference type="GO" id="GO:0000139">
    <property type="term" value="C:Golgi membrane"/>
    <property type="evidence" value="ECO:0007669"/>
    <property type="project" value="UniProtKB-SubCell"/>
</dbReference>
<evidence type="ECO:0000256" key="2">
    <source>
        <dbReference type="ARBA" id="ARBA00008661"/>
    </source>
</evidence>
<comment type="similarity">
    <text evidence="2 10">Belongs to the glycosyltransferase 31 family.</text>
</comment>
<dbReference type="FunFam" id="3.90.550.50:FF:000028">
    <property type="entry name" value="Hexosyltransferase"/>
    <property type="match status" value="1"/>
</dbReference>
<evidence type="ECO:0000256" key="6">
    <source>
        <dbReference type="ARBA" id="ARBA00022968"/>
    </source>
</evidence>
<dbReference type="PANTHER" id="PTHR11214">
    <property type="entry name" value="BETA-1,3-N-ACETYLGLUCOSAMINYLTRANSFERASE"/>
    <property type="match status" value="1"/>
</dbReference>
<dbReference type="AlphaFoldDB" id="A0AAV6VGR6"/>
<keyword evidence="9 10" id="KW-0472">Membrane</keyword>
<reference evidence="11 12" key="1">
    <citation type="journal article" date="2022" name="Nat. Ecol. Evol.">
        <title>A masculinizing supergene underlies an exaggerated male reproductive morph in a spider.</title>
        <authorList>
            <person name="Hendrickx F."/>
            <person name="De Corte Z."/>
            <person name="Sonet G."/>
            <person name="Van Belleghem S.M."/>
            <person name="Kostlbacher S."/>
            <person name="Vangestel C."/>
        </authorList>
    </citation>
    <scope>NUCLEOTIDE SEQUENCE [LARGE SCALE GENOMIC DNA]</scope>
    <source>
        <strain evidence="11">W744_W776</strain>
    </source>
</reference>
<keyword evidence="3 10" id="KW-0328">Glycosyltransferase</keyword>
<dbReference type="GO" id="GO:0006493">
    <property type="term" value="P:protein O-linked glycosylation"/>
    <property type="evidence" value="ECO:0007669"/>
    <property type="project" value="TreeGrafter"/>
</dbReference>
<comment type="subcellular location">
    <subcellularLocation>
        <location evidence="1 10">Golgi apparatus membrane</location>
        <topology evidence="1 10">Single-pass type II membrane protein</topology>
    </subcellularLocation>
</comment>